<comment type="caution">
    <text evidence="1">The sequence shown here is derived from an EMBL/GenBank/DDBJ whole genome shotgun (WGS) entry which is preliminary data.</text>
</comment>
<evidence type="ECO:0000313" key="1">
    <source>
        <dbReference type="EMBL" id="GAF89731.1"/>
    </source>
</evidence>
<organism evidence="1">
    <name type="scientific">marine sediment metagenome</name>
    <dbReference type="NCBI Taxonomy" id="412755"/>
    <lineage>
        <taxon>unclassified sequences</taxon>
        <taxon>metagenomes</taxon>
        <taxon>ecological metagenomes</taxon>
    </lineage>
</organism>
<protein>
    <submittedName>
        <fullName evidence="1">Uncharacterized protein</fullName>
    </submittedName>
</protein>
<sequence>ELVLGPYAVSEDEVEVGVGARGPIDPVDDCQT</sequence>
<reference evidence="1" key="1">
    <citation type="journal article" date="2014" name="Front. Microbiol.">
        <title>High frequency of phylogenetically diverse reductive dehalogenase-homologous genes in deep subseafloor sedimentary metagenomes.</title>
        <authorList>
            <person name="Kawai M."/>
            <person name="Futagami T."/>
            <person name="Toyoda A."/>
            <person name="Takaki Y."/>
            <person name="Nishi S."/>
            <person name="Hori S."/>
            <person name="Arai W."/>
            <person name="Tsubouchi T."/>
            <person name="Morono Y."/>
            <person name="Uchiyama I."/>
            <person name="Ito T."/>
            <person name="Fujiyama A."/>
            <person name="Inagaki F."/>
            <person name="Takami H."/>
        </authorList>
    </citation>
    <scope>NUCLEOTIDE SEQUENCE</scope>
    <source>
        <strain evidence="1">Expedition CK06-06</strain>
    </source>
</reference>
<name>X0TR88_9ZZZZ</name>
<dbReference type="AlphaFoldDB" id="X0TR88"/>
<accession>X0TR88</accession>
<gene>
    <name evidence="1" type="ORF">S01H1_23994</name>
</gene>
<proteinExistence type="predicted"/>
<dbReference type="EMBL" id="BARS01014072">
    <property type="protein sequence ID" value="GAF89731.1"/>
    <property type="molecule type" value="Genomic_DNA"/>
</dbReference>
<feature type="non-terminal residue" evidence="1">
    <location>
        <position position="1"/>
    </location>
</feature>